<sequence length="370" mass="40428">MNIDFTSYLEKIEQTILTYIPADFTEEWKLASFGIQSAAVKDSHIEPLAAPARELVSLGGKRWRPLLMVLCAQAAADANGFDKETAEKRAYSLTPLVEFVHTASLIHDDIEDSSDTRRGKPAAYITYGTDTAINAGSWLYFEAPVCIDRLDCSAELKNTLYSAYAMELRRLHLGQAMDIAWHRDNTAEPSAQEYIAMVKNKTGTLASLAARTGTLCVGTRPQDADKASLAAAQIGAGFQIIDDVINLTTGNPGKKRGDDIVEGKKSLPVLLLAEQCPQQMKKLHTLFKQARSGGIESPAVEEAISVLTDSGTILQARDRGIKLIQDACEKFDALFGSNNEESAKIRQLFMSMIPQIQLGEAKKCLKAAKN</sequence>
<evidence type="ECO:0000313" key="4">
    <source>
        <dbReference type="EMBL" id="QQA00880.1"/>
    </source>
</evidence>
<dbReference type="CDD" id="cd00685">
    <property type="entry name" value="Trans_IPPS_HT"/>
    <property type="match status" value="1"/>
</dbReference>
<dbReference type="SFLD" id="SFLDG01017">
    <property type="entry name" value="Polyprenyl_Transferase_Like"/>
    <property type="match status" value="1"/>
</dbReference>
<evidence type="ECO:0000256" key="3">
    <source>
        <dbReference type="RuleBase" id="RU004466"/>
    </source>
</evidence>
<organism evidence="4 5">
    <name type="scientific">Treponema peruense</name>
    <dbReference type="NCBI Taxonomy" id="2787628"/>
    <lineage>
        <taxon>Bacteria</taxon>
        <taxon>Pseudomonadati</taxon>
        <taxon>Spirochaetota</taxon>
        <taxon>Spirochaetia</taxon>
        <taxon>Spirochaetales</taxon>
        <taxon>Treponemataceae</taxon>
        <taxon>Treponema</taxon>
    </lineage>
</organism>
<dbReference type="Pfam" id="PF00348">
    <property type="entry name" value="polyprenyl_synt"/>
    <property type="match status" value="1"/>
</dbReference>
<reference evidence="4 5" key="1">
    <citation type="submission" date="2020-11" db="EMBL/GenBank/DDBJ databases">
        <title>Treponema Peruensis nv. sp., first commensal Treponema isolated from human feces.</title>
        <authorList>
            <person name="Belkhou C."/>
            <person name="Raes J."/>
        </authorList>
    </citation>
    <scope>NUCLEOTIDE SEQUENCE [LARGE SCALE GENOMIC DNA]</scope>
    <source>
        <strain evidence="4 5">RCC2812</strain>
    </source>
</reference>
<dbReference type="SUPFAM" id="SSF48576">
    <property type="entry name" value="Terpenoid synthases"/>
    <property type="match status" value="1"/>
</dbReference>
<keyword evidence="5" id="KW-1185">Reference proteome</keyword>
<dbReference type="Proteomes" id="UP000595224">
    <property type="component" value="Chromosome"/>
</dbReference>
<accession>A0A7T3V5E2</accession>
<dbReference type="AlphaFoldDB" id="A0A7T3V5E2"/>
<dbReference type="PROSITE" id="PS00444">
    <property type="entry name" value="POLYPRENYL_SYNTHASE_2"/>
    <property type="match status" value="1"/>
</dbReference>
<evidence type="ECO:0000256" key="1">
    <source>
        <dbReference type="ARBA" id="ARBA00022723"/>
    </source>
</evidence>
<dbReference type="GO" id="GO:0008299">
    <property type="term" value="P:isoprenoid biosynthetic process"/>
    <property type="evidence" value="ECO:0007669"/>
    <property type="project" value="InterPro"/>
</dbReference>
<dbReference type="KEGG" id="tper:IWA51_11590"/>
<protein>
    <submittedName>
        <fullName evidence="4">Polyprenyl synthetase family protein</fullName>
    </submittedName>
</protein>
<evidence type="ECO:0000313" key="5">
    <source>
        <dbReference type="Proteomes" id="UP000595224"/>
    </source>
</evidence>
<keyword evidence="2" id="KW-0460">Magnesium</keyword>
<dbReference type="RefSeq" id="WP_198442541.1">
    <property type="nucleotide sequence ID" value="NZ_CBCSHE010000005.1"/>
</dbReference>
<dbReference type="EMBL" id="CP064936">
    <property type="protein sequence ID" value="QQA00880.1"/>
    <property type="molecule type" value="Genomic_DNA"/>
</dbReference>
<keyword evidence="1" id="KW-0479">Metal-binding</keyword>
<dbReference type="InterPro" id="IPR008949">
    <property type="entry name" value="Isoprenoid_synthase_dom_sf"/>
</dbReference>
<dbReference type="PANTHER" id="PTHR12001">
    <property type="entry name" value="GERANYLGERANYL PYROPHOSPHATE SYNTHASE"/>
    <property type="match status" value="1"/>
</dbReference>
<dbReference type="GO" id="GO:0046872">
    <property type="term" value="F:metal ion binding"/>
    <property type="evidence" value="ECO:0007669"/>
    <property type="project" value="UniProtKB-KW"/>
</dbReference>
<proteinExistence type="inferred from homology"/>
<gene>
    <name evidence="4" type="ORF">IWA51_11590</name>
</gene>
<keyword evidence="3" id="KW-0808">Transferase</keyword>
<dbReference type="GO" id="GO:0004659">
    <property type="term" value="F:prenyltransferase activity"/>
    <property type="evidence" value="ECO:0007669"/>
    <property type="project" value="InterPro"/>
</dbReference>
<dbReference type="PROSITE" id="PS00723">
    <property type="entry name" value="POLYPRENYL_SYNTHASE_1"/>
    <property type="match status" value="1"/>
</dbReference>
<dbReference type="InterPro" id="IPR000092">
    <property type="entry name" value="Polyprenyl_synt"/>
</dbReference>
<dbReference type="SFLD" id="SFLDS00005">
    <property type="entry name" value="Isoprenoid_Synthase_Type_I"/>
    <property type="match status" value="1"/>
</dbReference>
<evidence type="ECO:0000256" key="2">
    <source>
        <dbReference type="ARBA" id="ARBA00022842"/>
    </source>
</evidence>
<dbReference type="InterPro" id="IPR033749">
    <property type="entry name" value="Polyprenyl_synt_CS"/>
</dbReference>
<dbReference type="PANTHER" id="PTHR12001:SF44">
    <property type="entry name" value="GERANYLGERANYL PYROPHOSPHATE SYNTHASE"/>
    <property type="match status" value="1"/>
</dbReference>
<name>A0A7T3V5E2_9SPIR</name>
<dbReference type="Gene3D" id="1.10.600.10">
    <property type="entry name" value="Farnesyl Diphosphate Synthase"/>
    <property type="match status" value="1"/>
</dbReference>
<comment type="similarity">
    <text evidence="3">Belongs to the FPP/GGPP synthase family.</text>
</comment>